<organism evidence="3 4">
    <name type="scientific">Corynebacterium felinum</name>
    <dbReference type="NCBI Taxonomy" id="131318"/>
    <lineage>
        <taxon>Bacteria</taxon>
        <taxon>Bacillati</taxon>
        <taxon>Actinomycetota</taxon>
        <taxon>Actinomycetes</taxon>
        <taxon>Mycobacteriales</taxon>
        <taxon>Corynebacteriaceae</taxon>
        <taxon>Corynebacterium</taxon>
    </lineage>
</organism>
<keyword evidence="1 3" id="KW-0378">Hydrolase</keyword>
<dbReference type="CDD" id="cd05827">
    <property type="entry name" value="Sortase_C"/>
    <property type="match status" value="1"/>
</dbReference>
<dbReference type="Proteomes" id="UP001183619">
    <property type="component" value="Unassembled WGS sequence"/>
</dbReference>
<evidence type="ECO:0000313" key="4">
    <source>
        <dbReference type="Proteomes" id="UP001183619"/>
    </source>
</evidence>
<evidence type="ECO:0000256" key="1">
    <source>
        <dbReference type="ARBA" id="ARBA00022801"/>
    </source>
</evidence>
<accession>A0ABU2B776</accession>
<dbReference type="RefSeq" id="WP_277104055.1">
    <property type="nucleotide sequence ID" value="NZ_BAAAJS010000035.1"/>
</dbReference>
<dbReference type="GO" id="GO:0016787">
    <property type="term" value="F:hydrolase activity"/>
    <property type="evidence" value="ECO:0007669"/>
    <property type="project" value="UniProtKB-KW"/>
</dbReference>
<dbReference type="Gene3D" id="2.40.260.10">
    <property type="entry name" value="Sortase"/>
    <property type="match status" value="1"/>
</dbReference>
<reference evidence="3 4" key="1">
    <citation type="submission" date="2023-07" db="EMBL/GenBank/DDBJ databases">
        <title>Sequencing the genomes of 1000 actinobacteria strains.</title>
        <authorList>
            <person name="Klenk H.-P."/>
        </authorList>
    </citation>
    <scope>NUCLEOTIDE SEQUENCE [LARGE SCALE GENOMIC DNA]</scope>
    <source>
        <strain evidence="3 4">DSM 44508</strain>
    </source>
</reference>
<sequence>MLFVLIGIILLSYPLVATITANLQQSSKAQVYSKQTDTLDPELINQAREQAAIWNTEQTDGPILDPWLARVREDNEIYQHYLNQLNLTEVMATVSIPKINSLLPIYHGTEESTLHKGIGHLFGTSLPVGGESTHSVLTGHTGLSQATLWDNLIDVHEGDAVYVNTLGETMKYQVTGTEIVLPEETDTLRVEEGKDKLTLITCTPYAVNSHRLLVHAHRVPMDEKDEQILSGAYFPWQWWMTLVVAVLALVLLTILAIAIRNLRRKVRQHKGSSHND</sequence>
<feature type="transmembrane region" description="Helical" evidence="2">
    <location>
        <begin position="236"/>
        <end position="259"/>
    </location>
</feature>
<dbReference type="SUPFAM" id="SSF63817">
    <property type="entry name" value="Sortase"/>
    <property type="match status" value="1"/>
</dbReference>
<dbReference type="EC" id="3.4.22.70" evidence="3"/>
<evidence type="ECO:0000313" key="3">
    <source>
        <dbReference type="EMBL" id="MDR7354453.1"/>
    </source>
</evidence>
<dbReference type="NCBIfam" id="TIGR01076">
    <property type="entry name" value="sortase_fam"/>
    <property type="match status" value="1"/>
</dbReference>
<evidence type="ECO:0000256" key="2">
    <source>
        <dbReference type="SAM" id="Phobius"/>
    </source>
</evidence>
<keyword evidence="2" id="KW-0472">Membrane</keyword>
<dbReference type="InterPro" id="IPR042002">
    <property type="entry name" value="Sortase_C"/>
</dbReference>
<dbReference type="NCBIfam" id="NF033745">
    <property type="entry name" value="class_C_sortase"/>
    <property type="match status" value="1"/>
</dbReference>
<dbReference type="EMBL" id="JAVDYF010000001">
    <property type="protein sequence ID" value="MDR7354453.1"/>
    <property type="molecule type" value="Genomic_DNA"/>
</dbReference>
<keyword evidence="4" id="KW-1185">Reference proteome</keyword>
<keyword evidence="2" id="KW-1133">Transmembrane helix</keyword>
<proteinExistence type="predicted"/>
<keyword evidence="2" id="KW-0812">Transmembrane</keyword>
<dbReference type="InterPro" id="IPR023365">
    <property type="entry name" value="Sortase_dom-sf"/>
</dbReference>
<name>A0ABU2B776_9CORY</name>
<dbReference type="Pfam" id="PF04203">
    <property type="entry name" value="Sortase"/>
    <property type="match status" value="1"/>
</dbReference>
<gene>
    <name evidence="3" type="ORF">J2S37_000991</name>
</gene>
<comment type="caution">
    <text evidence="3">The sequence shown here is derived from an EMBL/GenBank/DDBJ whole genome shotgun (WGS) entry which is preliminary data.</text>
</comment>
<protein>
    <submittedName>
        <fullName evidence="3">Sortase A</fullName>
        <ecNumber evidence="3">3.4.22.70</ecNumber>
    </submittedName>
</protein>
<dbReference type="InterPro" id="IPR005754">
    <property type="entry name" value="Sortase"/>
</dbReference>